<protein>
    <submittedName>
        <fullName evidence="1">Uncharacterized protein</fullName>
    </submittedName>
</protein>
<comment type="caution">
    <text evidence="1">The sequence shown here is derived from an EMBL/GenBank/DDBJ whole genome shotgun (WGS) entry which is preliminary data.</text>
</comment>
<accession>A0A2T7A8X5</accession>
<name>A0A2T7A8X5_TUBBO</name>
<dbReference type="OrthoDB" id="5425868at2759"/>
<evidence type="ECO:0000313" key="2">
    <source>
        <dbReference type="Proteomes" id="UP000244722"/>
    </source>
</evidence>
<dbReference type="AlphaFoldDB" id="A0A2T7A8X5"/>
<keyword evidence="2" id="KW-1185">Reference proteome</keyword>
<sequence>MRFSKSPIRFATSVHTDTFRHPTDRVRTTFDCCRKQTTNHVQQRGEPLISMHEHNARVFWGKQDIIRYREQHAELSQHFKDQLKFLQEPQEALINDLFEQKEQDRKRIQQGIIRNCELLYAALKERTEKMIVLGNCGLRGALDPTNCGVQEGLDKLAQRSEFTEVLHKEVQARKLVVEDVMACLNHVYDKVCKRTKDMEDAMVVVRVARYTDNERAALVVFLKLQDNWLYPLDWIEDMST</sequence>
<reference evidence="1 2" key="1">
    <citation type="submission" date="2017-04" db="EMBL/GenBank/DDBJ databases">
        <title>Draft genome sequence of Tuber borchii Vittad., a whitish edible truffle.</title>
        <authorList>
            <consortium name="DOE Joint Genome Institute"/>
            <person name="Murat C."/>
            <person name="Kuo A."/>
            <person name="Barry K.W."/>
            <person name="Clum A."/>
            <person name="Dockter R.B."/>
            <person name="Fauchery L."/>
            <person name="Iotti M."/>
            <person name="Kohler A."/>
            <person name="Labutti K."/>
            <person name="Lindquist E.A."/>
            <person name="Lipzen A."/>
            <person name="Ohm R.A."/>
            <person name="Wang M."/>
            <person name="Grigoriev I.V."/>
            <person name="Zambonelli A."/>
            <person name="Martin F.M."/>
        </authorList>
    </citation>
    <scope>NUCLEOTIDE SEQUENCE [LARGE SCALE GENOMIC DNA]</scope>
    <source>
        <strain evidence="1 2">Tbo3840</strain>
    </source>
</reference>
<dbReference type="Proteomes" id="UP000244722">
    <property type="component" value="Unassembled WGS sequence"/>
</dbReference>
<dbReference type="EMBL" id="NESQ01000002">
    <property type="protein sequence ID" value="PUU84197.1"/>
    <property type="molecule type" value="Genomic_DNA"/>
</dbReference>
<proteinExistence type="predicted"/>
<evidence type="ECO:0000313" key="1">
    <source>
        <dbReference type="EMBL" id="PUU84197.1"/>
    </source>
</evidence>
<organism evidence="1 2">
    <name type="scientific">Tuber borchii</name>
    <name type="common">White truffle</name>
    <dbReference type="NCBI Taxonomy" id="42251"/>
    <lineage>
        <taxon>Eukaryota</taxon>
        <taxon>Fungi</taxon>
        <taxon>Dikarya</taxon>
        <taxon>Ascomycota</taxon>
        <taxon>Pezizomycotina</taxon>
        <taxon>Pezizomycetes</taxon>
        <taxon>Pezizales</taxon>
        <taxon>Tuberaceae</taxon>
        <taxon>Tuber</taxon>
    </lineage>
</organism>
<gene>
    <name evidence="1" type="ORF">B9Z19DRAFT_1118042</name>
</gene>